<accession>A0AAD2JXJ6</accession>
<dbReference type="Gene3D" id="3.30.559.10">
    <property type="entry name" value="Chloramphenicol acetyltransferase-like domain"/>
    <property type="match status" value="1"/>
</dbReference>
<evidence type="ECO:0000313" key="3">
    <source>
        <dbReference type="Proteomes" id="UP001295794"/>
    </source>
</evidence>
<dbReference type="SUPFAM" id="SSF52777">
    <property type="entry name" value="CoA-dependent acyltransferases"/>
    <property type="match status" value="2"/>
</dbReference>
<comment type="caution">
    <text evidence="1">The sequence shown here is derived from an EMBL/GenBank/DDBJ whole genome shotgun (WGS) entry which is preliminary data.</text>
</comment>
<gene>
    <name evidence="1" type="ORF">MYCIT1_LOCUS10044</name>
    <name evidence="2" type="ORF">MYCIT1_LOCUS35546</name>
</gene>
<dbReference type="EMBL" id="CAVNYO010000123">
    <property type="protein sequence ID" value="CAK5267491.1"/>
    <property type="molecule type" value="Genomic_DNA"/>
</dbReference>
<sequence length="433" mass="46884">MSLLRNAGLLECFHISRALFGLDSCVVVSARYVHESGSQLKLTREILFPALGATVRAHPILSARVKDEDSKQPYFVRLDSVDLASVVRFLDTADLEVAIQAQLSAPFDTSAELPLWRVTVLSDNTVLFAYHHGIGDGLSGVAFHHSLYAALQAPDLSPTEVVVPDDLPVVPAIDVALDVRPSLLTIIRTVISLFIPDSWRTAYTAWTANPVPADPELSPRVKIFVLPPSEMAGFSKVCRANGATVTSAFYILAVAILSRHIPPESTYKTIGAAVAMSLRGFTDTPAGAICDYATGQSTFPPVDPAFKWSRAEAYAKDLQAARVSGKERIGLLALLRGDLQPYFRSQLGKKRTAAFELSNTGRVKFEGQGTWQVADVTFAQCDLIYGAALKVNVVGDPTGAVRVALTWNEDAIDEGLVETFAREFQDGVRALLP</sequence>
<dbReference type="InterPro" id="IPR023213">
    <property type="entry name" value="CAT-like_dom_sf"/>
</dbReference>
<name>A0AAD2JXJ6_9AGAR</name>
<evidence type="ECO:0008006" key="4">
    <source>
        <dbReference type="Google" id="ProtNLM"/>
    </source>
</evidence>
<dbReference type="EMBL" id="CAVNYO010000466">
    <property type="protein sequence ID" value="CAK5283200.1"/>
    <property type="molecule type" value="Genomic_DNA"/>
</dbReference>
<evidence type="ECO:0000313" key="2">
    <source>
        <dbReference type="EMBL" id="CAK5283200.1"/>
    </source>
</evidence>
<protein>
    <recommendedName>
        <fullName evidence="4">Alcohol acetyltransferase</fullName>
    </recommendedName>
</protein>
<organism evidence="1 3">
    <name type="scientific">Mycena citricolor</name>
    <dbReference type="NCBI Taxonomy" id="2018698"/>
    <lineage>
        <taxon>Eukaryota</taxon>
        <taxon>Fungi</taxon>
        <taxon>Dikarya</taxon>
        <taxon>Basidiomycota</taxon>
        <taxon>Agaricomycotina</taxon>
        <taxon>Agaricomycetes</taxon>
        <taxon>Agaricomycetidae</taxon>
        <taxon>Agaricales</taxon>
        <taxon>Marasmiineae</taxon>
        <taxon>Mycenaceae</taxon>
        <taxon>Mycena</taxon>
    </lineage>
</organism>
<dbReference type="Pfam" id="PF07247">
    <property type="entry name" value="AATase"/>
    <property type="match status" value="1"/>
</dbReference>
<dbReference type="PANTHER" id="PTHR28037:SF1">
    <property type="entry name" value="ALCOHOL O-ACETYLTRANSFERASE 1-RELATED"/>
    <property type="match status" value="1"/>
</dbReference>
<dbReference type="PANTHER" id="PTHR28037">
    <property type="entry name" value="ALCOHOL O-ACETYLTRANSFERASE 1-RELATED"/>
    <property type="match status" value="1"/>
</dbReference>
<evidence type="ECO:0000313" key="1">
    <source>
        <dbReference type="EMBL" id="CAK5267491.1"/>
    </source>
</evidence>
<dbReference type="InterPro" id="IPR052058">
    <property type="entry name" value="Alcohol_O-acetyltransferase"/>
</dbReference>
<keyword evidence="3" id="KW-1185">Reference proteome</keyword>
<dbReference type="Proteomes" id="UP001295794">
    <property type="component" value="Unassembled WGS sequence"/>
</dbReference>
<dbReference type="InterPro" id="IPR010828">
    <property type="entry name" value="Atf2/Sli1-like"/>
</dbReference>
<dbReference type="GO" id="GO:0008080">
    <property type="term" value="F:N-acetyltransferase activity"/>
    <property type="evidence" value="ECO:0007669"/>
    <property type="project" value="TreeGrafter"/>
</dbReference>
<dbReference type="AlphaFoldDB" id="A0AAD2JXJ6"/>
<proteinExistence type="predicted"/>
<reference evidence="1" key="1">
    <citation type="submission" date="2023-11" db="EMBL/GenBank/DDBJ databases">
        <authorList>
            <person name="De Vega J J."/>
            <person name="De Vega J J."/>
        </authorList>
    </citation>
    <scope>NUCLEOTIDE SEQUENCE</scope>
</reference>